<evidence type="ECO:0000313" key="2">
    <source>
        <dbReference type="Proteomes" id="UP001222680"/>
    </source>
</evidence>
<dbReference type="SUPFAM" id="SSF58104">
    <property type="entry name" value="Methyl-accepting chemotaxis protein (MCP) signaling domain"/>
    <property type="match status" value="1"/>
</dbReference>
<name>A0ABY8GKH2_EDWIC</name>
<organism evidence="1 2">
    <name type="scientific">Edwardsiella ictaluri</name>
    <dbReference type="NCBI Taxonomy" id="67780"/>
    <lineage>
        <taxon>Bacteria</taxon>
        <taxon>Pseudomonadati</taxon>
        <taxon>Pseudomonadota</taxon>
        <taxon>Gammaproteobacteria</taxon>
        <taxon>Enterobacterales</taxon>
        <taxon>Hafniaceae</taxon>
        <taxon>Edwardsiella</taxon>
    </lineage>
</organism>
<dbReference type="Proteomes" id="UP001222680">
    <property type="component" value="Chromosome"/>
</dbReference>
<dbReference type="RefSeq" id="WP_015869702.1">
    <property type="nucleotide sequence ID" value="NZ_AP028097.1"/>
</dbReference>
<gene>
    <name evidence="1" type="ORF">MAY91_08020</name>
</gene>
<protein>
    <submittedName>
        <fullName evidence="1">Methyl-accepting chemotaxis protein</fullName>
    </submittedName>
</protein>
<evidence type="ECO:0000313" key="1">
    <source>
        <dbReference type="EMBL" id="WFN97866.1"/>
    </source>
</evidence>
<proteinExistence type="predicted"/>
<dbReference type="Gene3D" id="1.10.287.950">
    <property type="entry name" value="Methyl-accepting chemotaxis protein"/>
    <property type="match status" value="1"/>
</dbReference>
<keyword evidence="2" id="KW-1185">Reference proteome</keyword>
<dbReference type="GeneID" id="69537349"/>
<sequence length="284" mass="31784">MIHLFNSMNIYPGIPIPDIPAENSSPEPDAVAAVLDSRHNYERILCHGPLSGVKSIEAGGNTTLLKFIERLMQERQFIDTLNEKNNQSYNSMYALEQIISEIGVNSEEEIKISSALKQAVSDINHSIADVNRLSNQTNLPAMETAHVSAQGCGFSFIVKVIKSRASEVKQHAAQIALLSNTISARAGQVCESVSAIHALITRISQEMASTSETLEQVIERSGHMQKIIHHIAIQQFLNMVKRVHIIWKYQVCHYLFIRDRQAVMNVHHSCRLGHRYYTGEGVMI</sequence>
<reference evidence="1 2" key="1">
    <citation type="submission" date="2022-02" db="EMBL/GenBank/DDBJ databases">
        <title>Phenotypic, genotypic and serological characterization of Edwardsiella ictaluri from catfish and ornamental fish species.</title>
        <authorList>
            <person name="Rose D."/>
            <person name="Tekedar H.C."/>
            <person name="Waldbieser G.C."/>
            <person name="Aarattuthodi S."/>
            <person name="Griffin M.J."/>
        </authorList>
    </citation>
    <scope>NUCLEOTIDE SEQUENCE [LARGE SCALE GENOMIC DNA]</scope>
    <source>
        <strain evidence="1 2">13 TAL-140 K3</strain>
    </source>
</reference>
<dbReference type="EMBL" id="CP092014">
    <property type="protein sequence ID" value="WFN97866.1"/>
    <property type="molecule type" value="Genomic_DNA"/>
</dbReference>
<accession>A0ABY8GKH2</accession>